<feature type="non-terminal residue" evidence="2">
    <location>
        <position position="1"/>
    </location>
</feature>
<reference evidence="2" key="1">
    <citation type="submission" date="2023-03" db="EMBL/GenBank/DDBJ databases">
        <authorList>
            <person name="Steffen K."/>
            <person name="Cardenas P."/>
        </authorList>
    </citation>
    <scope>NUCLEOTIDE SEQUENCE</scope>
</reference>
<feature type="region of interest" description="Disordered" evidence="1">
    <location>
        <begin position="40"/>
        <end position="133"/>
    </location>
</feature>
<name>A0AA35WU71_GEOBA</name>
<evidence type="ECO:0000256" key="1">
    <source>
        <dbReference type="SAM" id="MobiDB-lite"/>
    </source>
</evidence>
<organism evidence="2 3">
    <name type="scientific">Geodia barretti</name>
    <name type="common">Barrett's horny sponge</name>
    <dbReference type="NCBI Taxonomy" id="519541"/>
    <lineage>
        <taxon>Eukaryota</taxon>
        <taxon>Metazoa</taxon>
        <taxon>Porifera</taxon>
        <taxon>Demospongiae</taxon>
        <taxon>Heteroscleromorpha</taxon>
        <taxon>Tetractinellida</taxon>
        <taxon>Astrophorina</taxon>
        <taxon>Geodiidae</taxon>
        <taxon>Geodia</taxon>
    </lineage>
</organism>
<evidence type="ECO:0000313" key="2">
    <source>
        <dbReference type="EMBL" id="CAI8033923.1"/>
    </source>
</evidence>
<proteinExistence type="predicted"/>
<feature type="non-terminal residue" evidence="2">
    <location>
        <position position="133"/>
    </location>
</feature>
<protein>
    <submittedName>
        <fullName evidence="2">Uncharacterized protein</fullName>
    </submittedName>
</protein>
<dbReference type="Proteomes" id="UP001174909">
    <property type="component" value="Unassembled WGS sequence"/>
</dbReference>
<evidence type="ECO:0000313" key="3">
    <source>
        <dbReference type="Proteomes" id="UP001174909"/>
    </source>
</evidence>
<gene>
    <name evidence="2" type="ORF">GBAR_LOCUS19121</name>
</gene>
<dbReference type="EMBL" id="CASHTH010002703">
    <property type="protein sequence ID" value="CAI8033923.1"/>
    <property type="molecule type" value="Genomic_DNA"/>
</dbReference>
<dbReference type="AlphaFoldDB" id="A0AA35WU71"/>
<keyword evidence="3" id="KW-1185">Reference proteome</keyword>
<feature type="compositionally biased region" description="Basic and acidic residues" evidence="1">
    <location>
        <begin position="62"/>
        <end position="76"/>
    </location>
</feature>
<feature type="compositionally biased region" description="Polar residues" evidence="1">
    <location>
        <begin position="84"/>
        <end position="96"/>
    </location>
</feature>
<accession>A0AA35WU71</accession>
<comment type="caution">
    <text evidence="2">The sequence shown here is derived from an EMBL/GenBank/DDBJ whole genome shotgun (WGS) entry which is preliminary data.</text>
</comment>
<sequence>YAPFIPVGVCSAEEAPSGLVSLLQSTGKQPHVFLVKMGTKQSRLRRKDEKLPSELLGWRKRRTDDNAPSEKEKEGAAHAVGQAATPSPGKTANSSVFEKEEVEGAAHVVGQAATPSPEARGRKERPMLIYDYS</sequence>